<dbReference type="CDD" id="cd16017">
    <property type="entry name" value="LptA"/>
    <property type="match status" value="1"/>
</dbReference>
<dbReference type="InterPro" id="IPR040423">
    <property type="entry name" value="PEA_transferase"/>
</dbReference>
<dbReference type="InterPro" id="IPR017850">
    <property type="entry name" value="Alkaline_phosphatase_core_sf"/>
</dbReference>
<dbReference type="Pfam" id="PF00884">
    <property type="entry name" value="Sulfatase"/>
    <property type="match status" value="1"/>
</dbReference>
<proteinExistence type="predicted"/>
<feature type="transmembrane region" description="Helical" evidence="8">
    <location>
        <begin position="43"/>
        <end position="63"/>
    </location>
</feature>
<gene>
    <name evidence="11" type="ORF">SAMN04488079_11195</name>
</gene>
<evidence type="ECO:0000259" key="9">
    <source>
        <dbReference type="Pfam" id="PF00884"/>
    </source>
</evidence>
<dbReference type="OrthoDB" id="9786870at2"/>
<name>A0A1I3ZNS3_9GAMM</name>
<keyword evidence="12" id="KW-1185">Reference proteome</keyword>
<evidence type="ECO:0000256" key="5">
    <source>
        <dbReference type="ARBA" id="ARBA00022692"/>
    </source>
</evidence>
<feature type="transmembrane region" description="Helical" evidence="8">
    <location>
        <begin position="68"/>
        <end position="87"/>
    </location>
</feature>
<dbReference type="InterPro" id="IPR058130">
    <property type="entry name" value="PEA_transf_C"/>
</dbReference>
<dbReference type="NCBIfam" id="NF028537">
    <property type="entry name" value="P_eth_NH2_trans"/>
    <property type="match status" value="1"/>
</dbReference>
<dbReference type="Proteomes" id="UP000198924">
    <property type="component" value="Unassembled WGS sequence"/>
</dbReference>
<dbReference type="SUPFAM" id="SSF53649">
    <property type="entry name" value="Alkaline phosphatase-like"/>
    <property type="match status" value="1"/>
</dbReference>
<feature type="transmembrane region" description="Helical" evidence="8">
    <location>
        <begin position="148"/>
        <end position="169"/>
    </location>
</feature>
<evidence type="ECO:0000256" key="3">
    <source>
        <dbReference type="ARBA" id="ARBA00022519"/>
    </source>
</evidence>
<dbReference type="AlphaFoldDB" id="A0A1I3ZNS3"/>
<dbReference type="PANTHER" id="PTHR30443">
    <property type="entry name" value="INNER MEMBRANE PROTEIN"/>
    <property type="match status" value="1"/>
</dbReference>
<keyword evidence="2" id="KW-1003">Cell membrane</keyword>
<evidence type="ECO:0000313" key="12">
    <source>
        <dbReference type="Proteomes" id="UP000198924"/>
    </source>
</evidence>
<dbReference type="STRING" id="45496.SAMN04488079_11195"/>
<protein>
    <submittedName>
        <fullName evidence="11">Lipid A ethanolaminephosphotransferase</fullName>
    </submittedName>
</protein>
<keyword evidence="6 8" id="KW-1133">Transmembrane helix</keyword>
<organism evidence="11 12">
    <name type="scientific">Methylophaga sulfidovorans</name>
    <dbReference type="NCBI Taxonomy" id="45496"/>
    <lineage>
        <taxon>Bacteria</taxon>
        <taxon>Pseudomonadati</taxon>
        <taxon>Pseudomonadota</taxon>
        <taxon>Gammaproteobacteria</taxon>
        <taxon>Thiotrichales</taxon>
        <taxon>Piscirickettsiaceae</taxon>
        <taxon>Methylophaga</taxon>
    </lineage>
</organism>
<sequence>MRRAIPSQYLVLLFSVLLMLAYNNGLWAGIVQANQLITKHNLLFLGSCAIFMTALFNLIFNLVSSRHLIKPVLIFIVLCSAAASYFIDSYGVHIDSSMIQNVLETDAAETKELLSKDFIIHFLLWGVFPAFLIAKVRIAHVRWTKQLLMSSFSITMSILAMGLVAAFFYQDYASTFRNHRDLRYLINPTSYIYAVTKIAKQQFAEADKPLIPISQNAALGSLAHEKKHRTVTVMVVGETARAESFHLNGYERETTPELEKTNSLYFNNASSCGTATATSVPCMFSQFSRDDYDDEKGHGYESVLDAISAAGVKVSWLDNNSGCKGVCDRVEHQKVTDVNLTDLCPDGECYDEVLLTNLKALVAKSDDDQLIVLHQKGSHGPAYFKRVPAAFEKYKPLCQTSELQKCSNEELRNAYDNTILYTDHVLAQLIHYLDNLSSQSIDTAMIYVSDHGESLGEHNIYLHGTPYFAAPSQQTHVPMVVWLSDNYERDYHIDPVCMKNETGKAVSHDNIFHSLLGMNNVLLPGKYDPDLDIFASCQHS</sequence>
<evidence type="ECO:0000256" key="1">
    <source>
        <dbReference type="ARBA" id="ARBA00004429"/>
    </source>
</evidence>
<dbReference type="Pfam" id="PF08019">
    <property type="entry name" value="EptA_B_N"/>
    <property type="match status" value="1"/>
</dbReference>
<dbReference type="RefSeq" id="WP_091714343.1">
    <property type="nucleotide sequence ID" value="NZ_FOSH01000011.1"/>
</dbReference>
<feature type="domain" description="Phosphoethanolamine transferase N-terminal" evidence="10">
    <location>
        <begin position="52"/>
        <end position="202"/>
    </location>
</feature>
<dbReference type="GO" id="GO:0005886">
    <property type="term" value="C:plasma membrane"/>
    <property type="evidence" value="ECO:0007669"/>
    <property type="project" value="UniProtKB-SubCell"/>
</dbReference>
<feature type="transmembrane region" description="Helical" evidence="8">
    <location>
        <begin position="118"/>
        <end position="136"/>
    </location>
</feature>
<evidence type="ECO:0000256" key="4">
    <source>
        <dbReference type="ARBA" id="ARBA00022679"/>
    </source>
</evidence>
<dbReference type="GO" id="GO:0016776">
    <property type="term" value="F:phosphotransferase activity, phosphate group as acceptor"/>
    <property type="evidence" value="ECO:0007669"/>
    <property type="project" value="TreeGrafter"/>
</dbReference>
<evidence type="ECO:0000256" key="7">
    <source>
        <dbReference type="ARBA" id="ARBA00023136"/>
    </source>
</evidence>
<keyword evidence="7 8" id="KW-0472">Membrane</keyword>
<evidence type="ECO:0000313" key="11">
    <source>
        <dbReference type="EMBL" id="SFK45647.1"/>
    </source>
</evidence>
<dbReference type="PANTHER" id="PTHR30443:SF0">
    <property type="entry name" value="PHOSPHOETHANOLAMINE TRANSFERASE EPTA"/>
    <property type="match status" value="1"/>
</dbReference>
<evidence type="ECO:0000259" key="10">
    <source>
        <dbReference type="Pfam" id="PF08019"/>
    </source>
</evidence>
<dbReference type="InterPro" id="IPR012549">
    <property type="entry name" value="EptA-like_N"/>
</dbReference>
<keyword evidence="5 8" id="KW-0812">Transmembrane</keyword>
<evidence type="ECO:0000256" key="2">
    <source>
        <dbReference type="ARBA" id="ARBA00022475"/>
    </source>
</evidence>
<accession>A0A1I3ZNS3</accession>
<evidence type="ECO:0000256" key="8">
    <source>
        <dbReference type="SAM" id="Phobius"/>
    </source>
</evidence>
<keyword evidence="4 11" id="KW-0808">Transferase</keyword>
<dbReference type="Gene3D" id="3.40.720.10">
    <property type="entry name" value="Alkaline Phosphatase, subunit A"/>
    <property type="match status" value="1"/>
</dbReference>
<reference evidence="12" key="1">
    <citation type="submission" date="2016-10" db="EMBL/GenBank/DDBJ databases">
        <authorList>
            <person name="Varghese N."/>
            <person name="Submissions S."/>
        </authorList>
    </citation>
    <scope>NUCLEOTIDE SEQUENCE [LARGE SCALE GENOMIC DNA]</scope>
    <source>
        <strain evidence="12">DSM 11578</strain>
    </source>
</reference>
<dbReference type="InterPro" id="IPR000917">
    <property type="entry name" value="Sulfatase_N"/>
</dbReference>
<evidence type="ECO:0000256" key="6">
    <source>
        <dbReference type="ARBA" id="ARBA00022989"/>
    </source>
</evidence>
<dbReference type="GO" id="GO:0009244">
    <property type="term" value="P:lipopolysaccharide core region biosynthetic process"/>
    <property type="evidence" value="ECO:0007669"/>
    <property type="project" value="TreeGrafter"/>
</dbReference>
<keyword evidence="3" id="KW-0997">Cell inner membrane</keyword>
<comment type="subcellular location">
    <subcellularLocation>
        <location evidence="1">Cell inner membrane</location>
        <topology evidence="1">Multi-pass membrane protein</topology>
    </subcellularLocation>
</comment>
<feature type="domain" description="Sulfatase N-terminal" evidence="9">
    <location>
        <begin position="232"/>
        <end position="518"/>
    </location>
</feature>
<dbReference type="EMBL" id="FOSH01000011">
    <property type="protein sequence ID" value="SFK45647.1"/>
    <property type="molecule type" value="Genomic_DNA"/>
</dbReference>